<dbReference type="InterPro" id="IPR045851">
    <property type="entry name" value="AMP-bd_C_sf"/>
</dbReference>
<reference evidence="2" key="1">
    <citation type="submission" date="2021-02" db="EMBL/GenBank/DDBJ databases">
        <authorList>
            <person name="Nowell W R."/>
        </authorList>
    </citation>
    <scope>NUCLEOTIDE SEQUENCE</scope>
</reference>
<name>A0A820HEN4_9BILA</name>
<organism evidence="2 3">
    <name type="scientific">Adineta steineri</name>
    <dbReference type="NCBI Taxonomy" id="433720"/>
    <lineage>
        <taxon>Eukaryota</taxon>
        <taxon>Metazoa</taxon>
        <taxon>Spiralia</taxon>
        <taxon>Gnathifera</taxon>
        <taxon>Rotifera</taxon>
        <taxon>Eurotatoria</taxon>
        <taxon>Bdelloidea</taxon>
        <taxon>Adinetida</taxon>
        <taxon>Adinetidae</taxon>
        <taxon>Adineta</taxon>
    </lineage>
</organism>
<dbReference type="GO" id="GO:0044550">
    <property type="term" value="P:secondary metabolite biosynthetic process"/>
    <property type="evidence" value="ECO:0007669"/>
    <property type="project" value="TreeGrafter"/>
</dbReference>
<dbReference type="SUPFAM" id="SSF56801">
    <property type="entry name" value="Acetyl-CoA synthetase-like"/>
    <property type="match status" value="1"/>
</dbReference>
<dbReference type="Gene3D" id="3.30.300.30">
    <property type="match status" value="1"/>
</dbReference>
<dbReference type="Gene3D" id="3.40.50.12780">
    <property type="entry name" value="N-terminal domain of ligase-like"/>
    <property type="match status" value="1"/>
</dbReference>
<dbReference type="GO" id="GO:0005737">
    <property type="term" value="C:cytoplasm"/>
    <property type="evidence" value="ECO:0007669"/>
    <property type="project" value="TreeGrafter"/>
</dbReference>
<evidence type="ECO:0000259" key="1">
    <source>
        <dbReference type="Pfam" id="PF00501"/>
    </source>
</evidence>
<dbReference type="InterPro" id="IPR000873">
    <property type="entry name" value="AMP-dep_synth/lig_dom"/>
</dbReference>
<feature type="domain" description="AMP-dependent synthetase/ligase" evidence="1">
    <location>
        <begin position="2"/>
        <end position="354"/>
    </location>
</feature>
<dbReference type="PANTHER" id="PTHR45527">
    <property type="entry name" value="NONRIBOSOMAL PEPTIDE SYNTHETASE"/>
    <property type="match status" value="1"/>
</dbReference>
<sequence>MKHPQKLAVELDEQSLTYAELLHYVQVLSLHLMNNYHIKPGDIVCQCVERSLLMVIGVLSISMVGSAYCPLSLRDPPQRLQALVNQTQSRLVLVHASAPAAFDPDNLTVNIDCIIRLEERFSEINLNELSDVPVTPESVVFVIFTSGSTGIPKAVQLRHRNFTEFMHSFVNIDVVTKSDTIIQMARCSFDNHLLSLVGTLVIGSTLVMLRPEGNMDLEYLAGVLDQKQITVMHAVPSLLNSLFEFLRINKRTSAVKYLRSLCSGGEAVNVKQVNLFQNLVGKQCRIRNHYGPAEITINCACYLIDLSKSQTSISIGQLLPNYRCLILDEFSQCVCIGHEGELLVSGVGMFAGYFDRDDLTAKAMININGQMYYKTGDLVTIDNNGLLHYRGRKDHQIKLHGQRIELGEIERCLLNITSISACVVMKWNDDYL</sequence>
<dbReference type="InterPro" id="IPR042099">
    <property type="entry name" value="ANL_N_sf"/>
</dbReference>
<dbReference type="NCBIfam" id="TIGR01733">
    <property type="entry name" value="AA-adenyl-dom"/>
    <property type="match status" value="1"/>
</dbReference>
<accession>A0A820HEN4</accession>
<dbReference type="GO" id="GO:0031177">
    <property type="term" value="F:phosphopantetheine binding"/>
    <property type="evidence" value="ECO:0007669"/>
    <property type="project" value="TreeGrafter"/>
</dbReference>
<comment type="caution">
    <text evidence="2">The sequence shown here is derived from an EMBL/GenBank/DDBJ whole genome shotgun (WGS) entry which is preliminary data.</text>
</comment>
<dbReference type="Proteomes" id="UP000663868">
    <property type="component" value="Unassembled WGS sequence"/>
</dbReference>
<dbReference type="PROSITE" id="PS00455">
    <property type="entry name" value="AMP_BINDING"/>
    <property type="match status" value="1"/>
</dbReference>
<dbReference type="PANTHER" id="PTHR45527:SF1">
    <property type="entry name" value="FATTY ACID SYNTHASE"/>
    <property type="match status" value="1"/>
</dbReference>
<dbReference type="EMBL" id="CAJOBB010013562">
    <property type="protein sequence ID" value="CAF4292383.1"/>
    <property type="molecule type" value="Genomic_DNA"/>
</dbReference>
<proteinExistence type="predicted"/>
<evidence type="ECO:0000313" key="2">
    <source>
        <dbReference type="EMBL" id="CAF4292383.1"/>
    </source>
</evidence>
<gene>
    <name evidence="2" type="ORF">KXQ929_LOCUS45064</name>
</gene>
<protein>
    <recommendedName>
        <fullName evidence="1">AMP-dependent synthetase/ligase domain-containing protein</fullName>
    </recommendedName>
</protein>
<dbReference type="GO" id="GO:0043041">
    <property type="term" value="P:amino acid activation for nonribosomal peptide biosynthetic process"/>
    <property type="evidence" value="ECO:0007669"/>
    <property type="project" value="TreeGrafter"/>
</dbReference>
<dbReference type="Pfam" id="PF00501">
    <property type="entry name" value="AMP-binding"/>
    <property type="match status" value="1"/>
</dbReference>
<feature type="non-terminal residue" evidence="2">
    <location>
        <position position="1"/>
    </location>
</feature>
<dbReference type="InterPro" id="IPR010071">
    <property type="entry name" value="AA_adenyl_dom"/>
</dbReference>
<dbReference type="InterPro" id="IPR020845">
    <property type="entry name" value="AMP-binding_CS"/>
</dbReference>
<evidence type="ECO:0000313" key="3">
    <source>
        <dbReference type="Proteomes" id="UP000663868"/>
    </source>
</evidence>
<dbReference type="AlphaFoldDB" id="A0A820HEN4"/>